<evidence type="ECO:0000256" key="2">
    <source>
        <dbReference type="SAM" id="SignalP"/>
    </source>
</evidence>
<dbReference type="EMBL" id="JAAMFM010000036">
    <property type="protein sequence ID" value="NVM96615.1"/>
    <property type="molecule type" value="Genomic_DNA"/>
</dbReference>
<proteinExistence type="predicted"/>
<evidence type="ECO:0008006" key="5">
    <source>
        <dbReference type="Google" id="ProtNLM"/>
    </source>
</evidence>
<dbReference type="AlphaFoldDB" id="A0A7Y7IK48"/>
<gene>
    <name evidence="3" type="ORF">G6034_17225</name>
</gene>
<feature type="non-terminal residue" evidence="3">
    <location>
        <position position="317"/>
    </location>
</feature>
<evidence type="ECO:0000313" key="4">
    <source>
        <dbReference type="Proteomes" id="UP000543556"/>
    </source>
</evidence>
<feature type="region of interest" description="Disordered" evidence="1">
    <location>
        <begin position="272"/>
        <end position="317"/>
    </location>
</feature>
<sequence length="317" mass="31527">MGISFVVRGTTAFACAALATTAVLSPAVAAPAQGALAAAAAPASFHGSVAQAPAIPSADDIANAKKSESATAAESARIDALLSSANDRLQGSLAGTVRANNDYTNALVALQQRQADAQTAKAKAAAAAKEYKTARAQLGQLAGNLYKNGGLNLSMQAFLGSSSANDTMYQASTLMALSTERANTFDSAAAASSTSDALQAQAAEAQKAADQAATTAAESKQAAKSATDALTAAVKENQAQRDLLLRQLATLHNTTVTLEGARVDGLERQARDAALAQQIKDSAAAPTPVPPAAPAPAPAGQSAQAGQASPAGSGAQQ</sequence>
<evidence type="ECO:0000256" key="1">
    <source>
        <dbReference type="SAM" id="MobiDB-lite"/>
    </source>
</evidence>
<feature type="signal peptide" evidence="2">
    <location>
        <begin position="1"/>
        <end position="29"/>
    </location>
</feature>
<protein>
    <recommendedName>
        <fullName evidence="5">NlpC/P60 family protein</fullName>
    </recommendedName>
</protein>
<organism evidence="3 4">
    <name type="scientific">Arthrobacter wenxiniae</name>
    <dbReference type="NCBI Taxonomy" id="2713570"/>
    <lineage>
        <taxon>Bacteria</taxon>
        <taxon>Bacillati</taxon>
        <taxon>Actinomycetota</taxon>
        <taxon>Actinomycetes</taxon>
        <taxon>Micrococcales</taxon>
        <taxon>Micrococcaceae</taxon>
        <taxon>Arthrobacter</taxon>
    </lineage>
</organism>
<comment type="caution">
    <text evidence="3">The sequence shown here is derived from an EMBL/GenBank/DDBJ whole genome shotgun (WGS) entry which is preliminary data.</text>
</comment>
<dbReference type="Proteomes" id="UP000543556">
    <property type="component" value="Unassembled WGS sequence"/>
</dbReference>
<accession>A0A7Y7IK48</accession>
<evidence type="ECO:0000313" key="3">
    <source>
        <dbReference type="EMBL" id="NVM96615.1"/>
    </source>
</evidence>
<keyword evidence="2" id="KW-0732">Signal</keyword>
<name>A0A7Y7IK48_9MICC</name>
<feature type="compositionally biased region" description="Low complexity" evidence="1">
    <location>
        <begin position="298"/>
        <end position="317"/>
    </location>
</feature>
<reference evidence="3 4" key="1">
    <citation type="submission" date="2020-02" db="EMBL/GenBank/DDBJ databases">
        <title>Genome sequence of strain AETb3-4.</title>
        <authorList>
            <person name="Gao J."/>
            <person name="Zhang X."/>
        </authorList>
    </citation>
    <scope>NUCLEOTIDE SEQUENCE [LARGE SCALE GENOMIC DNA]</scope>
    <source>
        <strain evidence="3 4">AETb3-4</strain>
    </source>
</reference>
<feature type="chain" id="PRO_5030680609" description="NlpC/P60 family protein" evidence="2">
    <location>
        <begin position="30"/>
        <end position="317"/>
    </location>
</feature>
<keyword evidence="4" id="KW-1185">Reference proteome</keyword>
<feature type="compositionally biased region" description="Pro residues" evidence="1">
    <location>
        <begin position="287"/>
        <end position="297"/>
    </location>
</feature>